<dbReference type="Gene3D" id="3.30.950.30">
    <property type="entry name" value="Schlafen, AAA domain"/>
    <property type="match status" value="1"/>
</dbReference>
<organism evidence="2 3">
    <name type="scientific">Reichenbachiella agarivorans</name>
    <dbReference type="NCBI Taxonomy" id="2979464"/>
    <lineage>
        <taxon>Bacteria</taxon>
        <taxon>Pseudomonadati</taxon>
        <taxon>Bacteroidota</taxon>
        <taxon>Cytophagia</taxon>
        <taxon>Cytophagales</taxon>
        <taxon>Reichenbachiellaceae</taxon>
        <taxon>Reichenbachiella</taxon>
    </lineage>
</organism>
<dbReference type="EMBL" id="CP106679">
    <property type="protein sequence ID" value="UXP33029.1"/>
    <property type="molecule type" value="Genomic_DNA"/>
</dbReference>
<dbReference type="InterPro" id="IPR038461">
    <property type="entry name" value="Schlafen_AlbA_2_dom_sf"/>
</dbReference>
<dbReference type="SUPFAM" id="SSF54928">
    <property type="entry name" value="RNA-binding domain, RBD"/>
    <property type="match status" value="1"/>
</dbReference>
<evidence type="ECO:0000313" key="2">
    <source>
        <dbReference type="EMBL" id="UXP33029.1"/>
    </source>
</evidence>
<dbReference type="InterPro" id="IPR007421">
    <property type="entry name" value="Schlafen_AlbA_2_dom"/>
</dbReference>
<gene>
    <name evidence="2" type="ORF">N6H18_03540</name>
</gene>
<dbReference type="Gene3D" id="3.30.565.60">
    <property type="match status" value="1"/>
</dbReference>
<dbReference type="RefSeq" id="WP_262310460.1">
    <property type="nucleotide sequence ID" value="NZ_CP106679.1"/>
</dbReference>
<dbReference type="InterPro" id="IPR000504">
    <property type="entry name" value="RRM_dom"/>
</dbReference>
<name>A0ABY6CT49_9BACT</name>
<dbReference type="PANTHER" id="PTHR30595">
    <property type="entry name" value="GLPR-RELATED TRANSCRIPTIONAL REPRESSOR"/>
    <property type="match status" value="1"/>
</dbReference>
<proteinExistence type="predicted"/>
<dbReference type="Pfam" id="PF04326">
    <property type="entry name" value="SLFN_AlbA_2"/>
    <property type="match status" value="1"/>
</dbReference>
<keyword evidence="3" id="KW-1185">Reference proteome</keyword>
<accession>A0ABY6CT49</accession>
<dbReference type="PROSITE" id="PS50102">
    <property type="entry name" value="RRM"/>
    <property type="match status" value="1"/>
</dbReference>
<reference evidence="2" key="1">
    <citation type="submission" date="2022-09" db="EMBL/GenBank/DDBJ databases">
        <title>Comparative genomics and taxonomic characterization of three novel marine species of genus Reichenbachiella exhibiting antioxidant and polysaccharide degradation activities.</title>
        <authorList>
            <person name="Muhammad N."/>
            <person name="Lee Y.-J."/>
            <person name="Ko J."/>
            <person name="Kim S.-G."/>
        </authorList>
    </citation>
    <scope>NUCLEOTIDE SEQUENCE</scope>
    <source>
        <strain evidence="2">BKB1-1</strain>
    </source>
</reference>
<evidence type="ECO:0000259" key="1">
    <source>
        <dbReference type="PROSITE" id="PS50102"/>
    </source>
</evidence>
<feature type="domain" description="RRM" evidence="1">
    <location>
        <begin position="523"/>
        <end position="601"/>
    </location>
</feature>
<dbReference type="InterPro" id="IPR035979">
    <property type="entry name" value="RBD_domain_sf"/>
</dbReference>
<dbReference type="Gene3D" id="3.30.70.330">
    <property type="match status" value="1"/>
</dbReference>
<dbReference type="Proteomes" id="UP001065174">
    <property type="component" value="Chromosome"/>
</dbReference>
<dbReference type="SMART" id="SM00360">
    <property type="entry name" value="RRM"/>
    <property type="match status" value="1"/>
</dbReference>
<dbReference type="Pfam" id="PF13749">
    <property type="entry name" value="HATPase_c_4"/>
    <property type="match status" value="1"/>
</dbReference>
<protein>
    <submittedName>
        <fullName evidence="2">DNA binding domain-containing protein</fullName>
    </submittedName>
</protein>
<dbReference type="CDD" id="cd00590">
    <property type="entry name" value="RRM_SF"/>
    <property type="match status" value="1"/>
</dbReference>
<dbReference type="PANTHER" id="PTHR30595:SF6">
    <property type="entry name" value="SCHLAFEN ALBA-2 DOMAIN-CONTAINING PROTEIN"/>
    <property type="match status" value="1"/>
</dbReference>
<dbReference type="InterPro" id="IPR012677">
    <property type="entry name" value="Nucleotide-bd_a/b_plait_sf"/>
</dbReference>
<dbReference type="InterPro" id="IPR038475">
    <property type="entry name" value="RecG_C_sf"/>
</dbReference>
<evidence type="ECO:0000313" key="3">
    <source>
        <dbReference type="Proteomes" id="UP001065174"/>
    </source>
</evidence>
<sequence length="601" mass="69147">MDTEEILKLKERIELATEIGESYYREFKSALEGPPDNKTPRDVKEICYDVAKTLVAFANADGGELFVGIEDDNQILGIPHNQNAVQLILDSAKNNILKETPVPVKRATIVEINSKKVAYFSVDKGTKYIHQTSKGECFQRKDRESEPTSADLIRLERDEEISREYDRHFIDAAKVSDLDISLINEVSQNIFKTISPEKFLQYLELAEFDGDRLKLRKAATLLFAKDAQKWHPRIQVRILKIKGTEEKVGSEFNVQEVGEASGNVFQLVDRSWELLRPHLTETRFSKDALFRTQILYPETACREALINAITHRDYSAEGRGIEVKIYDDRLTISNPGELLSSITIKDLEELKGSHQSRNTYIARVLREFGYIRELGEGIRRIFELMSQNDLVKPSLESANKTFAITLFYKHVYTKEEKLWLEQFEPLNLSREEKTVVRLGLNSRLVSTREIFDQVGIVSEDAFRQLIESLRGKRILKNKLTSSRVTNLKRKYGNSRKAVPRYEITMPEEGSETEKFEVDSSDYAKIYITNIHYDTTEDDMEKAFQSFGEIEDISLPKNPFNGRGRGFGFLEFTKKGSALKALKHTHNIIVKGRKLFVQEFKK</sequence>
<dbReference type="Pfam" id="PF00076">
    <property type="entry name" value="RRM_1"/>
    <property type="match status" value="1"/>
</dbReference>